<protein>
    <submittedName>
        <fullName evidence="1">Histone H4-like protein</fullName>
    </submittedName>
</protein>
<evidence type="ECO:0000313" key="2">
    <source>
        <dbReference type="Proteomes" id="UP000187203"/>
    </source>
</evidence>
<sequence length="38" mass="4373">MSVRRQQGSNLRGQCPTDFKSVSLTTRTYRLLEGTKEK</sequence>
<dbReference type="Proteomes" id="UP000187203">
    <property type="component" value="Unassembled WGS sequence"/>
</dbReference>
<keyword evidence="2" id="KW-1185">Reference proteome</keyword>
<organism evidence="1 2">
    <name type="scientific">Corchorus olitorius</name>
    <dbReference type="NCBI Taxonomy" id="93759"/>
    <lineage>
        <taxon>Eukaryota</taxon>
        <taxon>Viridiplantae</taxon>
        <taxon>Streptophyta</taxon>
        <taxon>Embryophyta</taxon>
        <taxon>Tracheophyta</taxon>
        <taxon>Spermatophyta</taxon>
        <taxon>Magnoliopsida</taxon>
        <taxon>eudicotyledons</taxon>
        <taxon>Gunneridae</taxon>
        <taxon>Pentapetalae</taxon>
        <taxon>rosids</taxon>
        <taxon>malvids</taxon>
        <taxon>Malvales</taxon>
        <taxon>Malvaceae</taxon>
        <taxon>Grewioideae</taxon>
        <taxon>Apeibeae</taxon>
        <taxon>Corchorus</taxon>
    </lineage>
</organism>
<accession>A0A1R3IZY0</accession>
<gene>
    <name evidence="1" type="ORF">COLO4_20422</name>
</gene>
<dbReference type="EMBL" id="AWUE01017164">
    <property type="protein sequence ID" value="OMO88131.1"/>
    <property type="molecule type" value="Genomic_DNA"/>
</dbReference>
<dbReference type="AlphaFoldDB" id="A0A1R3IZY0"/>
<comment type="caution">
    <text evidence="1">The sequence shown here is derived from an EMBL/GenBank/DDBJ whole genome shotgun (WGS) entry which is preliminary data.</text>
</comment>
<evidence type="ECO:0000313" key="1">
    <source>
        <dbReference type="EMBL" id="OMO88131.1"/>
    </source>
</evidence>
<proteinExistence type="predicted"/>
<reference evidence="2" key="1">
    <citation type="submission" date="2013-09" db="EMBL/GenBank/DDBJ databases">
        <title>Corchorus olitorius genome sequencing.</title>
        <authorList>
            <person name="Alam M."/>
            <person name="Haque M.S."/>
            <person name="Islam M.S."/>
            <person name="Emdad E.M."/>
            <person name="Islam M.M."/>
            <person name="Ahmed B."/>
            <person name="Halim A."/>
            <person name="Hossen Q.M.M."/>
            <person name="Hossain M.Z."/>
            <person name="Ahmed R."/>
            <person name="Khan M.M."/>
            <person name="Islam R."/>
            <person name="Rashid M.M."/>
            <person name="Khan S.A."/>
            <person name="Rahman M.S."/>
            <person name="Alam M."/>
            <person name="Yahiya A.S."/>
            <person name="Khan M.S."/>
            <person name="Azam M.S."/>
            <person name="Haque T."/>
            <person name="Lashkar M.Z.H."/>
            <person name="Akhand A.I."/>
            <person name="Morshed G."/>
            <person name="Roy S."/>
            <person name="Uddin K.S."/>
            <person name="Rabeya T."/>
            <person name="Hossain A.S."/>
            <person name="Chowdhury A."/>
            <person name="Snigdha A.R."/>
            <person name="Mortoza M.S."/>
            <person name="Matin S.A."/>
            <person name="Hoque S.M.E."/>
            <person name="Islam M.K."/>
            <person name="Roy D.K."/>
            <person name="Haider R."/>
            <person name="Moosa M.M."/>
            <person name="Elias S.M."/>
            <person name="Hasan A.M."/>
            <person name="Jahan S."/>
            <person name="Shafiuddin M."/>
            <person name="Mahmood N."/>
            <person name="Shommy N.S."/>
        </authorList>
    </citation>
    <scope>NUCLEOTIDE SEQUENCE [LARGE SCALE GENOMIC DNA]</scope>
    <source>
        <strain evidence="2">cv. O-4</strain>
    </source>
</reference>
<name>A0A1R3IZY0_9ROSI</name>